<dbReference type="Gene3D" id="2.60.120.10">
    <property type="entry name" value="Jelly Rolls"/>
    <property type="match status" value="1"/>
</dbReference>
<evidence type="ECO:0000313" key="1">
    <source>
        <dbReference type="EMBL" id="GAB1315553.1"/>
    </source>
</evidence>
<dbReference type="Pfam" id="PF06249">
    <property type="entry name" value="EutQ"/>
    <property type="match status" value="1"/>
</dbReference>
<keyword evidence="2" id="KW-1185">Reference proteome</keyword>
<gene>
    <name evidence="1" type="ORF">MFIFM68171_05763</name>
</gene>
<dbReference type="InterPro" id="IPR011051">
    <property type="entry name" value="RmlC_Cupin_sf"/>
</dbReference>
<dbReference type="SUPFAM" id="SSF51182">
    <property type="entry name" value="RmlC-like cupins"/>
    <property type="match status" value="1"/>
</dbReference>
<dbReference type="EMBL" id="BAAFSV010000003">
    <property type="protein sequence ID" value="GAB1315553.1"/>
    <property type="molecule type" value="Genomic_DNA"/>
</dbReference>
<dbReference type="InterPro" id="IPR014710">
    <property type="entry name" value="RmlC-like_jellyroll"/>
</dbReference>
<comment type="caution">
    <text evidence="1">The sequence shown here is derived from an EMBL/GenBank/DDBJ whole genome shotgun (WGS) entry which is preliminary data.</text>
</comment>
<protein>
    <recommendedName>
        <fullName evidence="3">Ethanolamine utilization protein</fullName>
    </recommendedName>
</protein>
<dbReference type="RefSeq" id="XP_070917284.1">
    <property type="nucleotide sequence ID" value="XM_071061183.1"/>
</dbReference>
<organism evidence="1 2">
    <name type="scientific">Madurella fahalii</name>
    <dbReference type="NCBI Taxonomy" id="1157608"/>
    <lineage>
        <taxon>Eukaryota</taxon>
        <taxon>Fungi</taxon>
        <taxon>Dikarya</taxon>
        <taxon>Ascomycota</taxon>
        <taxon>Pezizomycotina</taxon>
        <taxon>Sordariomycetes</taxon>
        <taxon>Sordariomycetidae</taxon>
        <taxon>Sordariales</taxon>
        <taxon>Sordariales incertae sedis</taxon>
        <taxon>Madurella</taxon>
    </lineage>
</organism>
<proteinExistence type="predicted"/>
<accession>A0ABQ0GCR3</accession>
<reference evidence="1 2" key="1">
    <citation type="submission" date="2024-09" db="EMBL/GenBank/DDBJ databases">
        <title>Itraconazole resistance in Madurella fahalii resulting from another homologue of gene encoding cytochrome P450 14-alpha sterol demethylase (CYP51).</title>
        <authorList>
            <person name="Yoshioka I."/>
            <person name="Fahal A.H."/>
            <person name="Kaneko S."/>
            <person name="Yaguchi T."/>
        </authorList>
    </citation>
    <scope>NUCLEOTIDE SEQUENCE [LARGE SCALE GENOMIC DNA]</scope>
    <source>
        <strain evidence="1 2">IFM 68171</strain>
    </source>
</reference>
<sequence>MSAPIWVAKNYGPKFLNREDGRYQIITPFVTGRQTNNTFSQGTITLSSFIDGAEHQAPVLISSVATAFMMEEGQLEVTVDGYDPVSLIDGDVVFIPTSTSFSYTATAEFTKFMYVTGEGRVWTTS</sequence>
<dbReference type="Proteomes" id="UP001628179">
    <property type="component" value="Unassembled WGS sequence"/>
</dbReference>
<name>A0ABQ0GCR3_9PEZI</name>
<dbReference type="GeneID" id="98176506"/>
<evidence type="ECO:0008006" key="3">
    <source>
        <dbReference type="Google" id="ProtNLM"/>
    </source>
</evidence>
<evidence type="ECO:0000313" key="2">
    <source>
        <dbReference type="Proteomes" id="UP001628179"/>
    </source>
</evidence>
<dbReference type="InterPro" id="IPR010424">
    <property type="entry name" value="EutQ"/>
</dbReference>